<feature type="transmembrane region" description="Helical" evidence="1">
    <location>
        <begin position="12"/>
        <end position="31"/>
    </location>
</feature>
<dbReference type="EMBL" id="NKXS01006784">
    <property type="protein sequence ID" value="PIN00730.1"/>
    <property type="molecule type" value="Genomic_DNA"/>
</dbReference>
<comment type="caution">
    <text evidence="2">The sequence shown here is derived from an EMBL/GenBank/DDBJ whole genome shotgun (WGS) entry which is preliminary data.</text>
</comment>
<proteinExistence type="predicted"/>
<keyword evidence="1" id="KW-0812">Transmembrane</keyword>
<reference evidence="3" key="1">
    <citation type="journal article" date="2018" name="Gigascience">
        <title>Genome assembly of the Pink Ipe (Handroanthus impetiginosus, Bignoniaceae), a highly valued, ecologically keystone Neotropical timber forest tree.</title>
        <authorList>
            <person name="Silva-Junior O.B."/>
            <person name="Grattapaglia D."/>
            <person name="Novaes E."/>
            <person name="Collevatti R.G."/>
        </authorList>
    </citation>
    <scope>NUCLEOTIDE SEQUENCE [LARGE SCALE GENOMIC DNA]</scope>
    <source>
        <strain evidence="3">cv. UFG-1</strain>
    </source>
</reference>
<accession>A0A2G9G722</accession>
<organism evidence="2 3">
    <name type="scientific">Handroanthus impetiginosus</name>
    <dbReference type="NCBI Taxonomy" id="429701"/>
    <lineage>
        <taxon>Eukaryota</taxon>
        <taxon>Viridiplantae</taxon>
        <taxon>Streptophyta</taxon>
        <taxon>Embryophyta</taxon>
        <taxon>Tracheophyta</taxon>
        <taxon>Spermatophyta</taxon>
        <taxon>Magnoliopsida</taxon>
        <taxon>eudicotyledons</taxon>
        <taxon>Gunneridae</taxon>
        <taxon>Pentapetalae</taxon>
        <taxon>asterids</taxon>
        <taxon>lamiids</taxon>
        <taxon>Lamiales</taxon>
        <taxon>Bignoniaceae</taxon>
        <taxon>Crescentiina</taxon>
        <taxon>Tabebuia alliance</taxon>
        <taxon>Handroanthus</taxon>
    </lineage>
</organism>
<evidence type="ECO:0000313" key="2">
    <source>
        <dbReference type="EMBL" id="PIN00730.1"/>
    </source>
</evidence>
<protein>
    <submittedName>
        <fullName evidence="2">Uncharacterized protein</fullName>
    </submittedName>
</protein>
<evidence type="ECO:0000313" key="3">
    <source>
        <dbReference type="Proteomes" id="UP000231279"/>
    </source>
</evidence>
<keyword evidence="1" id="KW-0472">Membrane</keyword>
<keyword evidence="1" id="KW-1133">Transmembrane helix</keyword>
<evidence type="ECO:0000256" key="1">
    <source>
        <dbReference type="SAM" id="Phobius"/>
    </source>
</evidence>
<dbReference type="AlphaFoldDB" id="A0A2G9G722"/>
<gene>
    <name evidence="2" type="ORF">CDL12_26768</name>
</gene>
<dbReference type="Proteomes" id="UP000231279">
    <property type="component" value="Unassembled WGS sequence"/>
</dbReference>
<name>A0A2G9G722_9LAMI</name>
<keyword evidence="3" id="KW-1185">Reference proteome</keyword>
<sequence length="99" mass="11332">MRNILFLNLTAELRFIISLHLYYLLFVSLAIRTPPSTMGDVIWRWTLLTDACGYGVTRRTPGGLLVLLVVWLARKFVIVNAAENVFKNEILAGHRFLVK</sequence>